<dbReference type="SUPFAM" id="SSF161098">
    <property type="entry name" value="MetI-like"/>
    <property type="match status" value="1"/>
</dbReference>
<evidence type="ECO:0000256" key="2">
    <source>
        <dbReference type="ARBA" id="ARBA00022448"/>
    </source>
</evidence>
<evidence type="ECO:0000259" key="7">
    <source>
        <dbReference type="PROSITE" id="PS50928"/>
    </source>
</evidence>
<evidence type="ECO:0000256" key="5">
    <source>
        <dbReference type="ARBA" id="ARBA00023136"/>
    </source>
</evidence>
<dbReference type="PANTHER" id="PTHR43496">
    <property type="entry name" value="PROTEIN LPLB"/>
    <property type="match status" value="1"/>
</dbReference>
<dbReference type="AlphaFoldDB" id="A0A1G6P5D7"/>
<gene>
    <name evidence="8" type="ORF">SAMN04488112_11584</name>
</gene>
<accession>A0A1G6P5D7</accession>
<name>A0A1G6P5D7_9BACL</name>
<feature type="transmembrane region" description="Helical" evidence="6">
    <location>
        <begin position="32"/>
        <end position="50"/>
    </location>
</feature>
<dbReference type="RefSeq" id="WP_091571294.1">
    <property type="nucleotide sequence ID" value="NZ_FMZA01000015.1"/>
</dbReference>
<keyword evidence="4 6" id="KW-1133">Transmembrane helix</keyword>
<evidence type="ECO:0000256" key="6">
    <source>
        <dbReference type="RuleBase" id="RU363032"/>
    </source>
</evidence>
<organism evidence="8 9">
    <name type="scientific">Melghirimyces thermohalophilus</name>
    <dbReference type="NCBI Taxonomy" id="1236220"/>
    <lineage>
        <taxon>Bacteria</taxon>
        <taxon>Bacillati</taxon>
        <taxon>Bacillota</taxon>
        <taxon>Bacilli</taxon>
        <taxon>Bacillales</taxon>
        <taxon>Thermoactinomycetaceae</taxon>
        <taxon>Melghirimyces</taxon>
    </lineage>
</organism>
<dbReference type="InterPro" id="IPR000515">
    <property type="entry name" value="MetI-like"/>
</dbReference>
<sequence length="319" mass="36538">MDAKPVTRRKRWAPVRIRPRLRRGGGVQTDKYLYLLLVPGLLYFLVYKYLPMLGLVMSFQDYSPFLGFWESPWVGWKHFQTMFEDPEAIRVILNTLEISFLQILFAFPLPIILAIMINEVRHAVYKRLIQSLVYLPHFLSWVVVVGIFVVFLKSDGIVNHLLAWFGMEPIPFLTRPEWFKPLIVFQVIWKESGWGTIIILAALAGVNPQLYEAAVIDGASRLQQIWHITLPAIRSTIVILLILRLGNVMDTGFEQIFLMLNPFTMDEGNVLDTYVYFKGIQQGDISFATAVGMFKGLVGLILVVIANRLARKFGEGGIY</sequence>
<dbReference type="GO" id="GO:0055085">
    <property type="term" value="P:transmembrane transport"/>
    <property type="evidence" value="ECO:0007669"/>
    <property type="project" value="InterPro"/>
</dbReference>
<evidence type="ECO:0000256" key="3">
    <source>
        <dbReference type="ARBA" id="ARBA00022692"/>
    </source>
</evidence>
<evidence type="ECO:0000313" key="9">
    <source>
        <dbReference type="Proteomes" id="UP000199387"/>
    </source>
</evidence>
<dbReference type="GO" id="GO:0005886">
    <property type="term" value="C:plasma membrane"/>
    <property type="evidence" value="ECO:0007669"/>
    <property type="project" value="UniProtKB-SubCell"/>
</dbReference>
<feature type="transmembrane region" description="Helical" evidence="6">
    <location>
        <begin position="285"/>
        <end position="306"/>
    </location>
</feature>
<dbReference type="Pfam" id="PF00528">
    <property type="entry name" value="BPD_transp_1"/>
    <property type="match status" value="1"/>
</dbReference>
<evidence type="ECO:0000256" key="4">
    <source>
        <dbReference type="ARBA" id="ARBA00022989"/>
    </source>
</evidence>
<dbReference type="InterPro" id="IPR035906">
    <property type="entry name" value="MetI-like_sf"/>
</dbReference>
<dbReference type="EMBL" id="FMZA01000015">
    <property type="protein sequence ID" value="SDC75460.1"/>
    <property type="molecule type" value="Genomic_DNA"/>
</dbReference>
<keyword evidence="2 6" id="KW-0813">Transport</keyword>
<keyword evidence="9" id="KW-1185">Reference proteome</keyword>
<proteinExistence type="inferred from homology"/>
<evidence type="ECO:0000256" key="1">
    <source>
        <dbReference type="ARBA" id="ARBA00004141"/>
    </source>
</evidence>
<keyword evidence="3 6" id="KW-0812">Transmembrane</keyword>
<feature type="transmembrane region" description="Helical" evidence="6">
    <location>
        <begin position="132"/>
        <end position="152"/>
    </location>
</feature>
<comment type="subcellular location">
    <subcellularLocation>
        <location evidence="6">Cell membrane</location>
        <topology evidence="6">Multi-pass membrane protein</topology>
    </subcellularLocation>
    <subcellularLocation>
        <location evidence="1">Membrane</location>
        <topology evidence="1">Multi-pass membrane protein</topology>
    </subcellularLocation>
</comment>
<feature type="transmembrane region" description="Helical" evidence="6">
    <location>
        <begin position="100"/>
        <end position="120"/>
    </location>
</feature>
<dbReference type="CDD" id="cd06261">
    <property type="entry name" value="TM_PBP2"/>
    <property type="match status" value="1"/>
</dbReference>
<dbReference type="STRING" id="1236220.SAMN04488112_11584"/>
<dbReference type="OrthoDB" id="9785836at2"/>
<feature type="domain" description="ABC transmembrane type-1" evidence="7">
    <location>
        <begin position="92"/>
        <end position="306"/>
    </location>
</feature>
<feature type="transmembrane region" description="Helical" evidence="6">
    <location>
        <begin position="183"/>
        <end position="204"/>
    </location>
</feature>
<protein>
    <submittedName>
        <fullName evidence="8">Carbohydrate ABC transporter membrane protein 1, CUT1 family</fullName>
    </submittedName>
</protein>
<reference evidence="8 9" key="1">
    <citation type="submission" date="2016-10" db="EMBL/GenBank/DDBJ databases">
        <authorList>
            <person name="de Groot N.N."/>
        </authorList>
    </citation>
    <scope>NUCLEOTIDE SEQUENCE [LARGE SCALE GENOMIC DNA]</scope>
    <source>
        <strain evidence="8 9">DSM 45514</strain>
    </source>
</reference>
<dbReference type="Proteomes" id="UP000199387">
    <property type="component" value="Unassembled WGS sequence"/>
</dbReference>
<keyword evidence="5 6" id="KW-0472">Membrane</keyword>
<evidence type="ECO:0000313" key="8">
    <source>
        <dbReference type="EMBL" id="SDC75460.1"/>
    </source>
</evidence>
<dbReference type="Gene3D" id="1.10.3720.10">
    <property type="entry name" value="MetI-like"/>
    <property type="match status" value="1"/>
</dbReference>
<dbReference type="PROSITE" id="PS50928">
    <property type="entry name" value="ABC_TM1"/>
    <property type="match status" value="1"/>
</dbReference>
<comment type="similarity">
    <text evidence="6">Belongs to the binding-protein-dependent transport system permease family.</text>
</comment>
<dbReference type="PANTHER" id="PTHR43496:SF1">
    <property type="entry name" value="POLYGALACTURONAN_RHAMNOGALACTURONAN TRANSPORT SYSTEM PERMEASE PROTEIN YTEP"/>
    <property type="match status" value="1"/>
</dbReference>
<feature type="transmembrane region" description="Helical" evidence="6">
    <location>
        <begin position="225"/>
        <end position="243"/>
    </location>
</feature>